<dbReference type="PROSITE" id="PS00211">
    <property type="entry name" value="ABC_TRANSPORTER_1"/>
    <property type="match status" value="1"/>
</dbReference>
<evidence type="ECO:0000313" key="5">
    <source>
        <dbReference type="Proteomes" id="UP000251835"/>
    </source>
</evidence>
<evidence type="ECO:0000259" key="3">
    <source>
        <dbReference type="PROSITE" id="PS50893"/>
    </source>
</evidence>
<dbReference type="GO" id="GO:0005886">
    <property type="term" value="C:plasma membrane"/>
    <property type="evidence" value="ECO:0007669"/>
    <property type="project" value="TreeGrafter"/>
</dbReference>
<protein>
    <submittedName>
        <fullName evidence="4">Cell division transport system ATP-binding protein</fullName>
    </submittedName>
</protein>
<dbReference type="GO" id="GO:0016887">
    <property type="term" value="F:ATP hydrolysis activity"/>
    <property type="evidence" value="ECO:0007669"/>
    <property type="project" value="InterPro"/>
</dbReference>
<evidence type="ECO:0000256" key="2">
    <source>
        <dbReference type="ARBA" id="ARBA00022840"/>
    </source>
</evidence>
<dbReference type="GO" id="GO:0051301">
    <property type="term" value="P:cell division"/>
    <property type="evidence" value="ECO:0007669"/>
    <property type="project" value="UniProtKB-KW"/>
</dbReference>
<feature type="domain" description="ABC transporter" evidence="3">
    <location>
        <begin position="6"/>
        <end position="221"/>
    </location>
</feature>
<keyword evidence="1" id="KW-0547">Nucleotide-binding</keyword>
<dbReference type="SUPFAM" id="SSF52540">
    <property type="entry name" value="P-loop containing nucleoside triphosphate hydrolases"/>
    <property type="match status" value="1"/>
</dbReference>
<dbReference type="GO" id="GO:0005524">
    <property type="term" value="F:ATP binding"/>
    <property type="evidence" value="ECO:0007669"/>
    <property type="project" value="UniProtKB-KW"/>
</dbReference>
<keyword evidence="4" id="KW-0132">Cell division</keyword>
<dbReference type="AlphaFoldDB" id="A0A7L4URJ0"/>
<dbReference type="PANTHER" id="PTHR24220:SF470">
    <property type="entry name" value="CELL DIVISION ATP-BINDING PROTEIN FTSE"/>
    <property type="match status" value="1"/>
</dbReference>
<dbReference type="SMART" id="SM00382">
    <property type="entry name" value="AAA"/>
    <property type="match status" value="1"/>
</dbReference>
<comment type="caution">
    <text evidence="4">The sequence shown here is derived from an EMBL/GenBank/DDBJ whole genome shotgun (WGS) entry which is preliminary data.</text>
</comment>
<evidence type="ECO:0000256" key="1">
    <source>
        <dbReference type="ARBA" id="ARBA00022741"/>
    </source>
</evidence>
<keyword evidence="5" id="KW-1185">Reference proteome</keyword>
<evidence type="ECO:0000313" key="4">
    <source>
        <dbReference type="EMBL" id="PVX52279.1"/>
    </source>
</evidence>
<keyword evidence="4" id="KW-0131">Cell cycle</keyword>
<dbReference type="InterPro" id="IPR003439">
    <property type="entry name" value="ABC_transporter-like_ATP-bd"/>
</dbReference>
<dbReference type="EMBL" id="QENZ01000003">
    <property type="protein sequence ID" value="PVX52279.1"/>
    <property type="molecule type" value="Genomic_DNA"/>
</dbReference>
<organism evidence="4 5">
    <name type="scientific">Balneicella halophila</name>
    <dbReference type="NCBI Taxonomy" id="1537566"/>
    <lineage>
        <taxon>Bacteria</taxon>
        <taxon>Pseudomonadati</taxon>
        <taxon>Bacteroidota</taxon>
        <taxon>Bacteroidia</taxon>
        <taxon>Bacteroidales</taxon>
        <taxon>Balneicellaceae</taxon>
        <taxon>Balneicella</taxon>
    </lineage>
</organism>
<dbReference type="InterPro" id="IPR017871">
    <property type="entry name" value="ABC_transporter-like_CS"/>
</dbReference>
<dbReference type="PROSITE" id="PS50893">
    <property type="entry name" value="ABC_TRANSPORTER_2"/>
    <property type="match status" value="1"/>
</dbReference>
<dbReference type="Proteomes" id="UP000251835">
    <property type="component" value="Unassembled WGS sequence"/>
</dbReference>
<accession>A0A7L4URJ0</accession>
<dbReference type="GO" id="GO:0022857">
    <property type="term" value="F:transmembrane transporter activity"/>
    <property type="evidence" value="ECO:0007669"/>
    <property type="project" value="TreeGrafter"/>
</dbReference>
<dbReference type="InterPro" id="IPR027417">
    <property type="entry name" value="P-loop_NTPase"/>
</dbReference>
<dbReference type="InterPro" id="IPR003593">
    <property type="entry name" value="AAA+_ATPase"/>
</dbReference>
<name>A0A7L4URJ0_BALHA</name>
<dbReference type="RefSeq" id="WP_116495822.1">
    <property type="nucleotide sequence ID" value="NZ_QENZ01000003.1"/>
</dbReference>
<dbReference type="InterPro" id="IPR015854">
    <property type="entry name" value="ABC_transpr_LolD-like"/>
</dbReference>
<sequence length="221" mass="25073">MTQPIIEFKNATLKNGENEVLKNINLAIYPGEFVYLIGKIGTGKSTLIRSLNAELPLHKGQIVIDGTLLWNIRRKNVAPLRKKLGVVFQDYKLLSDRSVYKNLLFVLEATEFPKKERKERIEEVLLKTGVLEHKDKMPHELSGGEQQRVVIARALLNNPDIILADEPTGNLDPETSYALAALLHDISKSGKTVIMATHQYDLLERFPARTLRCENHQIIEQ</sequence>
<dbReference type="Pfam" id="PF00005">
    <property type="entry name" value="ABC_tran"/>
    <property type="match status" value="1"/>
</dbReference>
<gene>
    <name evidence="4" type="ORF">C7377_0588</name>
</gene>
<keyword evidence="2 4" id="KW-0067">ATP-binding</keyword>
<reference evidence="4 5" key="1">
    <citation type="submission" date="2018-05" db="EMBL/GenBank/DDBJ databases">
        <title>Genomic Encyclopedia of Type Strains, Phase IV (KMG-IV): sequencing the most valuable type-strain genomes for metagenomic binning, comparative biology and taxonomic classification.</title>
        <authorList>
            <person name="Goeker M."/>
        </authorList>
    </citation>
    <scope>NUCLEOTIDE SEQUENCE [LARGE SCALE GENOMIC DNA]</scope>
    <source>
        <strain evidence="4 5">DSM 28579</strain>
    </source>
</reference>
<dbReference type="PANTHER" id="PTHR24220">
    <property type="entry name" value="IMPORT ATP-BINDING PROTEIN"/>
    <property type="match status" value="1"/>
</dbReference>
<dbReference type="OrthoDB" id="9802264at2"/>
<dbReference type="Gene3D" id="3.40.50.300">
    <property type="entry name" value="P-loop containing nucleotide triphosphate hydrolases"/>
    <property type="match status" value="1"/>
</dbReference>
<proteinExistence type="predicted"/>